<dbReference type="GO" id="GO:0016740">
    <property type="term" value="F:transferase activity"/>
    <property type="evidence" value="ECO:0007669"/>
    <property type="project" value="UniProtKB-ARBA"/>
</dbReference>
<feature type="domain" description="Aminoacyl-transfer RNA synthetases class-II family profile" evidence="13">
    <location>
        <begin position="66"/>
        <end position="307"/>
    </location>
</feature>
<keyword evidence="7 11" id="KW-0648">Protein biosynthesis</keyword>
<reference evidence="14 15" key="1">
    <citation type="submission" date="2016-07" db="EMBL/GenBank/DDBJ databases">
        <title>Characterization of isolates of Eisenbergiella tayi derived from blood cultures, using whole genome sequencing.</title>
        <authorList>
            <person name="Burdz T."/>
            <person name="Wiebe D."/>
            <person name="Huynh C."/>
            <person name="Bernard K."/>
        </authorList>
    </citation>
    <scope>NUCLEOTIDE SEQUENCE [LARGE SCALE GENOMIC DNA]</scope>
    <source>
        <strain evidence="14 15">NML 120489</strain>
    </source>
</reference>
<dbReference type="SMART" id="SM00946">
    <property type="entry name" value="ProRS-C_1"/>
    <property type="match status" value="1"/>
</dbReference>
<evidence type="ECO:0000313" key="15">
    <source>
        <dbReference type="Proteomes" id="UP000095003"/>
    </source>
</evidence>
<evidence type="ECO:0000256" key="11">
    <source>
        <dbReference type="HAMAP-Rule" id="MF_01571"/>
    </source>
</evidence>
<evidence type="ECO:0000256" key="5">
    <source>
        <dbReference type="ARBA" id="ARBA00022741"/>
    </source>
</evidence>
<dbReference type="Gene3D" id="3.30.930.10">
    <property type="entry name" value="Bira Bifunctional Protein, Domain 2"/>
    <property type="match status" value="1"/>
</dbReference>
<dbReference type="Proteomes" id="UP000095003">
    <property type="component" value="Unassembled WGS sequence"/>
</dbReference>
<dbReference type="NCBIfam" id="TIGR00408">
    <property type="entry name" value="proS_fam_I"/>
    <property type="match status" value="1"/>
</dbReference>
<dbReference type="InterPro" id="IPR006195">
    <property type="entry name" value="aa-tRNA-synth_II"/>
</dbReference>
<dbReference type="HAMAP" id="MF_01571">
    <property type="entry name" value="Pro_tRNA_synth_type3"/>
    <property type="match status" value="1"/>
</dbReference>
<dbReference type="Gene3D" id="3.30.110.30">
    <property type="entry name" value="C-terminal domain of ProRS"/>
    <property type="match status" value="1"/>
</dbReference>
<dbReference type="InterPro" id="IPR036621">
    <property type="entry name" value="Anticodon-bd_dom_sf"/>
</dbReference>
<dbReference type="GO" id="GO:0017101">
    <property type="term" value="C:aminoacyl-tRNA synthetase multienzyme complex"/>
    <property type="evidence" value="ECO:0007669"/>
    <property type="project" value="TreeGrafter"/>
</dbReference>
<dbReference type="InterPro" id="IPR004154">
    <property type="entry name" value="Anticodon-bd"/>
</dbReference>
<comment type="caution">
    <text evidence="14">The sequence shown here is derived from an EMBL/GenBank/DDBJ whole genome shotgun (WGS) entry which is preliminary data.</text>
</comment>
<evidence type="ECO:0000256" key="8">
    <source>
        <dbReference type="ARBA" id="ARBA00023146"/>
    </source>
</evidence>
<evidence type="ECO:0000256" key="3">
    <source>
        <dbReference type="ARBA" id="ARBA00022490"/>
    </source>
</evidence>
<comment type="function">
    <text evidence="11">Catalyzes the attachment of proline to tRNA(Pro) in a two-step reaction: proline is first activated by ATP to form Pro-AMP and then transferred to the acceptor end of tRNA(Pro).</text>
</comment>
<dbReference type="PANTHER" id="PTHR43382">
    <property type="entry name" value="PROLYL-TRNA SYNTHETASE"/>
    <property type="match status" value="1"/>
</dbReference>
<dbReference type="GO" id="GO:0006433">
    <property type="term" value="P:prolyl-tRNA aminoacylation"/>
    <property type="evidence" value="ECO:0007669"/>
    <property type="project" value="UniProtKB-UniRule"/>
</dbReference>
<comment type="subcellular location">
    <subcellularLocation>
        <location evidence="1 11">Cytoplasm</location>
    </subcellularLocation>
</comment>
<keyword evidence="12" id="KW-0175">Coiled coil</keyword>
<protein>
    <recommendedName>
        <fullName evidence="11">Proline--tRNA ligase</fullName>
        <ecNumber evidence="11">6.1.1.15</ecNumber>
    </recommendedName>
    <alternativeName>
        <fullName evidence="11">Prolyl-tRNA synthetase</fullName>
        <shortName evidence="11">ProRS</shortName>
    </alternativeName>
</protein>
<dbReference type="EC" id="6.1.1.15" evidence="11"/>
<evidence type="ECO:0000256" key="7">
    <source>
        <dbReference type="ARBA" id="ARBA00022917"/>
    </source>
</evidence>
<keyword evidence="3 11" id="KW-0963">Cytoplasm</keyword>
<dbReference type="FunFam" id="3.40.50.800:FF:000005">
    <property type="entry name" value="bifunctional glutamate/proline--tRNA ligase"/>
    <property type="match status" value="1"/>
</dbReference>
<dbReference type="InterPro" id="IPR033721">
    <property type="entry name" value="ProRS_core_arch_euk"/>
</dbReference>
<evidence type="ECO:0000256" key="12">
    <source>
        <dbReference type="SAM" id="Coils"/>
    </source>
</evidence>
<dbReference type="InterPro" id="IPR017449">
    <property type="entry name" value="Pro-tRNA_synth_II"/>
</dbReference>
<evidence type="ECO:0000256" key="10">
    <source>
        <dbReference type="ARBA" id="ARBA00060806"/>
    </source>
</evidence>
<keyword evidence="6 11" id="KW-0067">ATP-binding</keyword>
<gene>
    <name evidence="14" type="primary">proS_1</name>
    <name evidence="11" type="synonym">proS</name>
    <name evidence="14" type="ORF">BEH84_01619</name>
</gene>
<dbReference type="InterPro" id="IPR002314">
    <property type="entry name" value="aa-tRNA-synt_IIb"/>
</dbReference>
<name>A0A1E3AYV0_9FIRM</name>
<feature type="coiled-coil region" evidence="12">
    <location>
        <begin position="388"/>
        <end position="415"/>
    </location>
</feature>
<dbReference type="Pfam" id="PF03129">
    <property type="entry name" value="HGTP_anticodon"/>
    <property type="match status" value="1"/>
</dbReference>
<evidence type="ECO:0000256" key="1">
    <source>
        <dbReference type="ARBA" id="ARBA00004496"/>
    </source>
</evidence>
<dbReference type="InterPro" id="IPR045864">
    <property type="entry name" value="aa-tRNA-synth_II/BPL/LPL"/>
</dbReference>
<dbReference type="InterPro" id="IPR002316">
    <property type="entry name" value="Pro-tRNA-ligase_IIa"/>
</dbReference>
<keyword evidence="5 11" id="KW-0547">Nucleotide-binding</keyword>
<dbReference type="InterPro" id="IPR004499">
    <property type="entry name" value="Pro-tRNA-ligase_IIa_arc-type"/>
</dbReference>
<dbReference type="Pfam" id="PF00587">
    <property type="entry name" value="tRNA-synt_2b"/>
    <property type="match status" value="1"/>
</dbReference>
<evidence type="ECO:0000256" key="2">
    <source>
        <dbReference type="ARBA" id="ARBA00011738"/>
    </source>
</evidence>
<proteinExistence type="inferred from homology"/>
<organism evidence="14 15">
    <name type="scientific">Eisenbergiella tayi</name>
    <dbReference type="NCBI Taxonomy" id="1432052"/>
    <lineage>
        <taxon>Bacteria</taxon>
        <taxon>Bacillati</taxon>
        <taxon>Bacillota</taxon>
        <taxon>Clostridia</taxon>
        <taxon>Lachnospirales</taxon>
        <taxon>Lachnospiraceae</taxon>
        <taxon>Eisenbergiella</taxon>
    </lineage>
</organism>
<dbReference type="SUPFAM" id="SSF64586">
    <property type="entry name" value="C-terminal domain of ProRS"/>
    <property type="match status" value="1"/>
</dbReference>
<comment type="domain">
    <text evidence="11">Consists of three domains: the N-terminal catalytic domain, the anticodon-binding domain and the C-terminal extension.</text>
</comment>
<dbReference type="FunFam" id="3.30.110.30:FF:000005">
    <property type="entry name" value="Proline--tRNA ligase"/>
    <property type="match status" value="1"/>
</dbReference>
<keyword evidence="4 11" id="KW-0436">Ligase</keyword>
<dbReference type="PRINTS" id="PR01046">
    <property type="entry name" value="TRNASYNTHPRO"/>
</dbReference>
<dbReference type="GO" id="GO:0005737">
    <property type="term" value="C:cytoplasm"/>
    <property type="evidence" value="ECO:0007669"/>
    <property type="project" value="UniProtKB-SubCell"/>
</dbReference>
<dbReference type="PROSITE" id="PS50862">
    <property type="entry name" value="AA_TRNA_LIGASE_II"/>
    <property type="match status" value="1"/>
</dbReference>
<evidence type="ECO:0000313" key="14">
    <source>
        <dbReference type="EMBL" id="ODM13898.1"/>
    </source>
</evidence>
<evidence type="ECO:0000259" key="13">
    <source>
        <dbReference type="PROSITE" id="PS50862"/>
    </source>
</evidence>
<dbReference type="SUPFAM" id="SSF55681">
    <property type="entry name" value="Class II aaRS and biotin synthetases"/>
    <property type="match status" value="1"/>
</dbReference>
<dbReference type="Gene3D" id="3.40.50.800">
    <property type="entry name" value="Anticodon-binding domain"/>
    <property type="match status" value="1"/>
</dbReference>
<dbReference type="CDD" id="cd00862">
    <property type="entry name" value="ProRS_anticodon_zinc"/>
    <property type="match status" value="1"/>
</dbReference>
<dbReference type="FunFam" id="3.30.930.10:FF:000023">
    <property type="entry name" value="Proline--tRNA ligase"/>
    <property type="match status" value="1"/>
</dbReference>
<dbReference type="GO" id="GO:0140096">
    <property type="term" value="F:catalytic activity, acting on a protein"/>
    <property type="evidence" value="ECO:0007669"/>
    <property type="project" value="UniProtKB-ARBA"/>
</dbReference>
<comment type="similarity">
    <text evidence="10 11">Belongs to the class-II aminoacyl-tRNA synthetase family. ProS type 3 subfamily.</text>
</comment>
<dbReference type="GO" id="GO:0004827">
    <property type="term" value="F:proline-tRNA ligase activity"/>
    <property type="evidence" value="ECO:0007669"/>
    <property type="project" value="UniProtKB-UniRule"/>
</dbReference>
<dbReference type="AlphaFoldDB" id="A0A1E3AYV0"/>
<sequence length="498" mass="57063">MADQKTAVFLLKKAMKEKGERKMADKKLVEAITSMDEDFAQWYTDVVKKAELIDYTSVKGCMVIKPAGYAIWELIQKQLDERFKATGVENVYLPMFIPESLLQKEKDHVEGFAPEVAWVTHGGLQPLQERLCVRPTSETLFCDFYKNDIHSYRDLPKVYNQWCSVVRWEKETRPFLRSREFLWQEGHTAHATMEEAEERTIQMLNLYADFCEQVLAMPVIRGRKTDKEKFAGAESTYTIEALMHDGKALQSGTSHNFGDGFAKAFGIQFTDKDNTLKYVYQTSWGMTTRLIGAIIMVHGDNSGLVLPPKVAPTQIVIIPIQQKKEGVLDTAYQLKDRLSNFRVKVDDSDKSPGWKFSEQEMRGIPIRVEIGPKDIEAGKCVLCRRDTREKIEVALEDLEAKAGELLEQIQTDMLERARAHRDSHTYVAENMEQLEETLNTKPGFVKAMWCGDQACEDMIKEKYAATSRCMPFEQEQLSDKCVCCGKPAKKMVYWGRAY</sequence>
<dbReference type="Pfam" id="PF09180">
    <property type="entry name" value="ProRS-C_1"/>
    <property type="match status" value="1"/>
</dbReference>
<comment type="catalytic activity">
    <reaction evidence="9 11">
        <text>tRNA(Pro) + L-proline + ATP = L-prolyl-tRNA(Pro) + AMP + diphosphate</text>
        <dbReference type="Rhea" id="RHEA:14305"/>
        <dbReference type="Rhea" id="RHEA-COMP:9700"/>
        <dbReference type="Rhea" id="RHEA-COMP:9702"/>
        <dbReference type="ChEBI" id="CHEBI:30616"/>
        <dbReference type="ChEBI" id="CHEBI:33019"/>
        <dbReference type="ChEBI" id="CHEBI:60039"/>
        <dbReference type="ChEBI" id="CHEBI:78442"/>
        <dbReference type="ChEBI" id="CHEBI:78532"/>
        <dbReference type="ChEBI" id="CHEBI:456215"/>
        <dbReference type="EC" id="6.1.1.15"/>
    </reaction>
</comment>
<accession>A0A1E3AYV0</accession>
<evidence type="ECO:0000256" key="9">
    <source>
        <dbReference type="ARBA" id="ARBA00047671"/>
    </source>
</evidence>
<dbReference type="PATRIC" id="fig|1432052.3.peg.1769"/>
<keyword evidence="8 11" id="KW-0030">Aminoacyl-tRNA synthetase</keyword>
<comment type="subunit">
    <text evidence="2 11">Homodimer.</text>
</comment>
<evidence type="ECO:0000256" key="6">
    <source>
        <dbReference type="ARBA" id="ARBA00022840"/>
    </source>
</evidence>
<dbReference type="EMBL" id="MCGI01000001">
    <property type="protein sequence ID" value="ODM13898.1"/>
    <property type="molecule type" value="Genomic_DNA"/>
</dbReference>
<dbReference type="SUPFAM" id="SSF52954">
    <property type="entry name" value="Class II aaRS ABD-related"/>
    <property type="match status" value="1"/>
</dbReference>
<evidence type="ECO:0000256" key="4">
    <source>
        <dbReference type="ARBA" id="ARBA00022598"/>
    </source>
</evidence>
<dbReference type="InterPro" id="IPR016061">
    <property type="entry name" value="Pro-tRNA_ligase_II_C"/>
</dbReference>
<dbReference type="PANTHER" id="PTHR43382:SF2">
    <property type="entry name" value="BIFUNCTIONAL GLUTAMATE_PROLINE--TRNA LIGASE"/>
    <property type="match status" value="1"/>
</dbReference>
<dbReference type="CDD" id="cd00778">
    <property type="entry name" value="ProRS_core_arch_euk"/>
    <property type="match status" value="1"/>
</dbReference>
<dbReference type="GO" id="GO:0005524">
    <property type="term" value="F:ATP binding"/>
    <property type="evidence" value="ECO:0007669"/>
    <property type="project" value="UniProtKB-UniRule"/>
</dbReference>